<feature type="compositionally biased region" description="Basic and acidic residues" evidence="1">
    <location>
        <begin position="533"/>
        <end position="545"/>
    </location>
</feature>
<feature type="compositionally biased region" description="Polar residues" evidence="1">
    <location>
        <begin position="636"/>
        <end position="663"/>
    </location>
</feature>
<gene>
    <name evidence="2" type="ORF">N7494_001232</name>
</gene>
<evidence type="ECO:0000256" key="1">
    <source>
        <dbReference type="SAM" id="MobiDB-lite"/>
    </source>
</evidence>
<dbReference type="AlphaFoldDB" id="A0AAD6D7F9"/>
<dbReference type="EMBL" id="JAQIZZ010000001">
    <property type="protein sequence ID" value="KAJ5557317.1"/>
    <property type="molecule type" value="Genomic_DNA"/>
</dbReference>
<dbReference type="Proteomes" id="UP001220324">
    <property type="component" value="Unassembled WGS sequence"/>
</dbReference>
<organism evidence="2 3">
    <name type="scientific">Penicillium frequentans</name>
    <dbReference type="NCBI Taxonomy" id="3151616"/>
    <lineage>
        <taxon>Eukaryota</taxon>
        <taxon>Fungi</taxon>
        <taxon>Dikarya</taxon>
        <taxon>Ascomycota</taxon>
        <taxon>Pezizomycotina</taxon>
        <taxon>Eurotiomycetes</taxon>
        <taxon>Eurotiomycetidae</taxon>
        <taxon>Eurotiales</taxon>
        <taxon>Aspergillaceae</taxon>
        <taxon>Penicillium</taxon>
    </lineage>
</organism>
<keyword evidence="3" id="KW-1185">Reference proteome</keyword>
<feature type="compositionally biased region" description="Polar residues" evidence="1">
    <location>
        <begin position="186"/>
        <end position="202"/>
    </location>
</feature>
<comment type="caution">
    <text evidence="2">The sequence shown here is derived from an EMBL/GenBank/DDBJ whole genome shotgun (WGS) entry which is preliminary data.</text>
</comment>
<feature type="region of interest" description="Disordered" evidence="1">
    <location>
        <begin position="171"/>
        <end position="202"/>
    </location>
</feature>
<evidence type="ECO:0000313" key="3">
    <source>
        <dbReference type="Proteomes" id="UP001220324"/>
    </source>
</evidence>
<feature type="compositionally biased region" description="Acidic residues" evidence="1">
    <location>
        <begin position="864"/>
        <end position="885"/>
    </location>
</feature>
<sequence>MPPEEIPEMSFDYHQSSVPKFQMKIPLLLFNDADTLLYIDPPPEDGPKSLPTIPLRVHSEKLLTTGSAYFAKHFTPRFQKRVRRQRGFVNKLPNGIKYLVDLTPATLEEDAIIALTEVSCPMAIRQWASLESKWSLPSSCVGGEDEYQMWERPDPTTIFEPVTVNGNLEEAEDEYASQEEPGPDSQMPSQGNTNTERPTPSTIVRKGLPVEYSAARHRDGIEHVLHVLEGLSIILDTPCKLWTFFAVAKLFDVATLPSISEYITSWFYNTTIARFVEIHPAIAYRVACGIKSSSLCRYAFRGLVSDEALLYLIRTAQIKPLERWTSSFTKSRLNEDLDDNEIQRIEYASKAFVDTVVKHFIHLAGEEMSWIEGISECAKLNEHARAFPEDKELVQAIIEMLKKCARLAIYRRLVLAADPLRSCDAMPKSARHLSERLERIRTMALRTRNRAFSSQDCLVRLMGRSFWTELGDERLALTMEYSEAMIFLDRECKHDSIAEIGCGLLAFQGQENAKIRYIERQTLMERIKDFNESVERRDKERDDTLKIQTQEPTESVNQQWNLTINLRRRTPQGDQPVPSSSDDASSTATDISPLNKTTLPERPAERAQYYNPQQTSQRDIFSLYIPYPDPDESTSVHEQGSASTPNVPHYESNNAASAPSNPTGAEPEGMNVKNFDLDKFILLATEYLSKYCRARLDPTDQTLFQYQIGDILTCLTRNEYQYLPLWADGNDDGTGGVFTDQDIPIMASGGFSAPGPQVHTGGVASTDDSFSDINPSDSQSTVQGASHHATNSHASDLMSVDSYDEIEHPGSAVSLEPRNLETIRVNRDYGYSVSSVKSDGEECDVYSAGGSTVVMGSPKLSGFSDDEMDTTENDEDDFDMMDDLT</sequence>
<protein>
    <submittedName>
        <fullName evidence="2">Uncharacterized protein</fullName>
    </submittedName>
</protein>
<feature type="compositionally biased region" description="Polar residues" evidence="1">
    <location>
        <begin position="766"/>
        <end position="792"/>
    </location>
</feature>
<reference evidence="2 3" key="1">
    <citation type="journal article" date="2023" name="IMA Fungus">
        <title>Comparative genomic study of the Penicillium genus elucidates a diverse pangenome and 15 lateral gene transfer events.</title>
        <authorList>
            <person name="Petersen C."/>
            <person name="Sorensen T."/>
            <person name="Nielsen M.R."/>
            <person name="Sondergaard T.E."/>
            <person name="Sorensen J.L."/>
            <person name="Fitzpatrick D.A."/>
            <person name="Frisvad J.C."/>
            <person name="Nielsen K.L."/>
        </authorList>
    </citation>
    <scope>NUCLEOTIDE SEQUENCE [LARGE SCALE GENOMIC DNA]</scope>
    <source>
        <strain evidence="2 3">IBT 35679</strain>
    </source>
</reference>
<proteinExistence type="predicted"/>
<feature type="region of interest" description="Disordered" evidence="1">
    <location>
        <begin position="748"/>
        <end position="792"/>
    </location>
</feature>
<feature type="compositionally biased region" description="Polar residues" evidence="1">
    <location>
        <begin position="546"/>
        <end position="564"/>
    </location>
</feature>
<name>A0AAD6D7F9_9EURO</name>
<feature type="compositionally biased region" description="Low complexity" evidence="1">
    <location>
        <begin position="579"/>
        <end position="590"/>
    </location>
</feature>
<feature type="compositionally biased region" description="Polar residues" evidence="1">
    <location>
        <begin position="610"/>
        <end position="619"/>
    </location>
</feature>
<evidence type="ECO:0000313" key="2">
    <source>
        <dbReference type="EMBL" id="KAJ5557317.1"/>
    </source>
</evidence>
<accession>A0AAD6D7F9</accession>
<feature type="region of interest" description="Disordered" evidence="1">
    <location>
        <begin position="533"/>
        <end position="669"/>
    </location>
</feature>
<feature type="region of interest" description="Disordered" evidence="1">
    <location>
        <begin position="849"/>
        <end position="885"/>
    </location>
</feature>